<keyword evidence="4" id="KW-1185">Reference proteome</keyword>
<evidence type="ECO:0000313" key="4">
    <source>
        <dbReference type="Proteomes" id="UP001302367"/>
    </source>
</evidence>
<keyword evidence="2" id="KW-0732">Signal</keyword>
<dbReference type="GeneID" id="90644161"/>
<protein>
    <recommendedName>
        <fullName evidence="5">Secreted protein</fullName>
    </recommendedName>
</protein>
<proteinExistence type="predicted"/>
<dbReference type="EMBL" id="CP134186">
    <property type="protein sequence ID" value="WPB00944.1"/>
    <property type="molecule type" value="Genomic_DNA"/>
</dbReference>
<dbReference type="RefSeq" id="XP_065458742.1">
    <property type="nucleotide sequence ID" value="XM_065602670.1"/>
</dbReference>
<name>A0ABZ0NMZ7_CERBT</name>
<sequence length="136" mass="14561">MRLFALLALLSALAMAQNKAHAPKNALAGENAVATEGEGSFNDQEDARGSGQAKGKAKEHCYLVEVCSADKSADVLYQDCIGAHHCNAKAKLPEIKGGTSCDTKNGEYCKMGKCLPYDDNGKKAIRCYNRCCKKLS</sequence>
<evidence type="ECO:0000256" key="1">
    <source>
        <dbReference type="SAM" id="MobiDB-lite"/>
    </source>
</evidence>
<feature type="region of interest" description="Disordered" evidence="1">
    <location>
        <begin position="37"/>
        <end position="56"/>
    </location>
</feature>
<feature type="chain" id="PRO_5046134593" description="Secreted protein" evidence="2">
    <location>
        <begin position="17"/>
        <end position="136"/>
    </location>
</feature>
<gene>
    <name evidence="3" type="ORF">RHO25_005564</name>
</gene>
<evidence type="ECO:0000313" key="3">
    <source>
        <dbReference type="EMBL" id="WPB00944.1"/>
    </source>
</evidence>
<dbReference type="Proteomes" id="UP001302367">
    <property type="component" value="Chromosome 3"/>
</dbReference>
<accession>A0ABZ0NMZ7</accession>
<organism evidence="3 4">
    <name type="scientific">Cercospora beticola</name>
    <name type="common">Sugarbeet leaf spot fungus</name>
    <dbReference type="NCBI Taxonomy" id="122368"/>
    <lineage>
        <taxon>Eukaryota</taxon>
        <taxon>Fungi</taxon>
        <taxon>Dikarya</taxon>
        <taxon>Ascomycota</taxon>
        <taxon>Pezizomycotina</taxon>
        <taxon>Dothideomycetes</taxon>
        <taxon>Dothideomycetidae</taxon>
        <taxon>Mycosphaerellales</taxon>
        <taxon>Mycosphaerellaceae</taxon>
        <taxon>Cercospora</taxon>
    </lineage>
</organism>
<reference evidence="3 4" key="1">
    <citation type="submission" date="2023-09" db="EMBL/GenBank/DDBJ databases">
        <title>Complete-Gapless Cercospora beticola genome.</title>
        <authorList>
            <person name="Wyatt N.A."/>
            <person name="Spanner R.E."/>
            <person name="Bolton M.D."/>
        </authorList>
    </citation>
    <scope>NUCLEOTIDE SEQUENCE [LARGE SCALE GENOMIC DNA]</scope>
    <source>
        <strain evidence="3">Cb09-40</strain>
    </source>
</reference>
<feature type="signal peptide" evidence="2">
    <location>
        <begin position="1"/>
        <end position="16"/>
    </location>
</feature>
<evidence type="ECO:0008006" key="5">
    <source>
        <dbReference type="Google" id="ProtNLM"/>
    </source>
</evidence>
<evidence type="ECO:0000256" key="2">
    <source>
        <dbReference type="SAM" id="SignalP"/>
    </source>
</evidence>